<dbReference type="GeneID" id="113155361"/>
<reference evidence="2" key="1">
    <citation type="submission" date="2021-04" db="EMBL/GenBank/DDBJ databases">
        <authorList>
            <consortium name="Wellcome Sanger Institute Data Sharing"/>
        </authorList>
    </citation>
    <scope>NUCLEOTIDE SEQUENCE [LARGE SCALE GENOMIC DNA]</scope>
</reference>
<dbReference type="Pfam" id="PF00619">
    <property type="entry name" value="CARD"/>
    <property type="match status" value="1"/>
</dbReference>
<dbReference type="SUPFAM" id="SSF47986">
    <property type="entry name" value="DEATH domain"/>
    <property type="match status" value="1"/>
</dbReference>
<proteinExistence type="predicted"/>
<dbReference type="OrthoDB" id="9934809at2759"/>
<dbReference type="Gene3D" id="1.10.533.10">
    <property type="entry name" value="Death Domain, Fas"/>
    <property type="match status" value="1"/>
</dbReference>
<dbReference type="SMART" id="SM00114">
    <property type="entry name" value="CARD"/>
    <property type="match status" value="1"/>
</dbReference>
<feature type="domain" description="CARD" evidence="1">
    <location>
        <begin position="1"/>
        <end position="78"/>
    </location>
</feature>
<dbReference type="PANTHER" id="PTHR35083">
    <property type="entry name" value="RGD1565685 PROTEIN"/>
    <property type="match status" value="1"/>
</dbReference>
<dbReference type="CDD" id="cd01671">
    <property type="entry name" value="CARD"/>
    <property type="match status" value="1"/>
</dbReference>
<reference evidence="2" key="3">
    <citation type="submission" date="2025-09" db="UniProtKB">
        <authorList>
            <consortium name="Ensembl"/>
        </authorList>
    </citation>
    <scope>IDENTIFICATION</scope>
</reference>
<evidence type="ECO:0000313" key="2">
    <source>
        <dbReference type="Ensembl" id="ENSATEP00000008869.2"/>
    </source>
</evidence>
<evidence type="ECO:0000313" key="3">
    <source>
        <dbReference type="Proteomes" id="UP000265040"/>
    </source>
</evidence>
<reference evidence="2" key="2">
    <citation type="submission" date="2025-08" db="UniProtKB">
        <authorList>
            <consortium name="Ensembl"/>
        </authorList>
    </citation>
    <scope>IDENTIFICATION</scope>
</reference>
<dbReference type="Pfam" id="PF15112">
    <property type="entry name" value="DUF4559"/>
    <property type="match status" value="1"/>
</dbReference>
<dbReference type="InterPro" id="IPR027897">
    <property type="entry name" value="DUF4559"/>
</dbReference>
<dbReference type="GeneTree" id="ENSGT00390000006290"/>
<organism evidence="2 3">
    <name type="scientific">Anabas testudineus</name>
    <name type="common">Climbing perch</name>
    <name type="synonym">Anthias testudineus</name>
    <dbReference type="NCBI Taxonomy" id="64144"/>
    <lineage>
        <taxon>Eukaryota</taxon>
        <taxon>Metazoa</taxon>
        <taxon>Chordata</taxon>
        <taxon>Craniata</taxon>
        <taxon>Vertebrata</taxon>
        <taxon>Euteleostomi</taxon>
        <taxon>Actinopterygii</taxon>
        <taxon>Neopterygii</taxon>
        <taxon>Teleostei</taxon>
        <taxon>Neoteleostei</taxon>
        <taxon>Acanthomorphata</taxon>
        <taxon>Anabantaria</taxon>
        <taxon>Anabantiformes</taxon>
        <taxon>Anabantoidei</taxon>
        <taxon>Anabantidae</taxon>
        <taxon>Anabas</taxon>
    </lineage>
</organism>
<name>A0A3Q1HN96_ANATE</name>
<dbReference type="AlphaFoldDB" id="A0A3Q1HN96"/>
<protein>
    <recommendedName>
        <fullName evidence="1">CARD domain-containing protein</fullName>
    </recommendedName>
</protein>
<dbReference type="InterPro" id="IPR001315">
    <property type="entry name" value="CARD"/>
</dbReference>
<sequence length="415" mass="47632">MSAKDTMRRNKTAIVRILGGDLTLILMRVHENNLITEREYNNLKHINRANTEDHVIQLVDKIMNKGEDTCQTFLNFLQTDEDIQSTFPELKNLQLNYNLLLPTALQADIGEHKAVELVARLNNRGYINWLKAGRCLLVLKEGLHPFIDKCIRDFHGDLLNQKPQLRNPCQASCKPKGKNVSSLCKDCTEWTTAILEHHKLSEGNTRHVNLNWDNCVPPSWRTDHWELAKAYMPRGQVSVKGAAQCDASALLYLIINCDNFPNVDEKSVKEVIQFRNELMHSSELNVTDEWMRRYQNSLKKLLQQFNNVPEIETVKQQIDEMFTVDLKILVSDVEFRGLESDSDASQSPQSFFQWEAELLQQCLRELRHGAAADDDSKTQDTELLKSLVCFLQASEDLHKRFSADLQAIGSLERGE</sequence>
<dbReference type="Proteomes" id="UP000265040">
    <property type="component" value="Chromosome 5"/>
</dbReference>
<dbReference type="InterPro" id="IPR011029">
    <property type="entry name" value="DEATH-like_dom_sf"/>
</dbReference>
<dbReference type="InParanoid" id="A0A3Q1HN96"/>
<keyword evidence="3" id="KW-1185">Reference proteome</keyword>
<dbReference type="PANTHER" id="PTHR35083:SF2">
    <property type="entry name" value="CHROMOSOME 17 CXORF38 HOMOLOG"/>
    <property type="match status" value="1"/>
</dbReference>
<dbReference type="RefSeq" id="XP_026205832.1">
    <property type="nucleotide sequence ID" value="XM_026350047.1"/>
</dbReference>
<evidence type="ECO:0000259" key="1">
    <source>
        <dbReference type="PROSITE" id="PS50209"/>
    </source>
</evidence>
<dbReference type="Ensembl" id="ENSATET00000009028.3">
    <property type="protein sequence ID" value="ENSATEP00000008869.2"/>
    <property type="gene ID" value="ENSATEG00000006259.3"/>
</dbReference>
<dbReference type="PROSITE" id="PS50209">
    <property type="entry name" value="CARD"/>
    <property type="match status" value="1"/>
</dbReference>
<accession>A0A3Q1HN96</accession>
<dbReference type="GO" id="GO:0042981">
    <property type="term" value="P:regulation of apoptotic process"/>
    <property type="evidence" value="ECO:0007669"/>
    <property type="project" value="InterPro"/>
</dbReference>